<accession>A0ABM1V685</accession>
<dbReference type="GeneID" id="107014784"/>
<keyword evidence="2" id="KW-1185">Reference proteome</keyword>
<feature type="region of interest" description="Disordered" evidence="1">
    <location>
        <begin position="87"/>
        <end position="121"/>
    </location>
</feature>
<evidence type="ECO:0000313" key="3">
    <source>
        <dbReference type="RefSeq" id="XP_027771253.1"/>
    </source>
</evidence>
<dbReference type="PROSITE" id="PS50896">
    <property type="entry name" value="LISH"/>
    <property type="match status" value="1"/>
</dbReference>
<dbReference type="Proteomes" id="UP000694930">
    <property type="component" value="Chromosome 3"/>
</dbReference>
<name>A0ABM1V685_SOLPN</name>
<organism evidence="2 3">
    <name type="scientific">Solanum pennellii</name>
    <name type="common">Tomato</name>
    <name type="synonym">Lycopersicon pennellii</name>
    <dbReference type="NCBI Taxonomy" id="28526"/>
    <lineage>
        <taxon>Eukaryota</taxon>
        <taxon>Viridiplantae</taxon>
        <taxon>Streptophyta</taxon>
        <taxon>Embryophyta</taxon>
        <taxon>Tracheophyta</taxon>
        <taxon>Spermatophyta</taxon>
        <taxon>Magnoliopsida</taxon>
        <taxon>eudicotyledons</taxon>
        <taxon>Gunneridae</taxon>
        <taxon>Pentapetalae</taxon>
        <taxon>asterids</taxon>
        <taxon>lamiids</taxon>
        <taxon>Solanales</taxon>
        <taxon>Solanaceae</taxon>
        <taxon>Solanoideae</taxon>
        <taxon>Solaneae</taxon>
        <taxon>Solanum</taxon>
        <taxon>Solanum subgen. Lycopersicon</taxon>
    </lineage>
</organism>
<feature type="compositionally biased region" description="Low complexity" evidence="1">
    <location>
        <begin position="89"/>
        <end position="121"/>
    </location>
</feature>
<dbReference type="Pfam" id="PF08513">
    <property type="entry name" value="LisH"/>
    <property type="match status" value="1"/>
</dbReference>
<sequence length="121" mass="13555">MRFFWQFFRLNKCIYDYLVKRGMRETADIFAREVGDGNPIDVGAFLTKWWNLLYDKVISNQFSQDPFAEVARTMYNLVHQVPDAVPALSSDSVTPVSSPTMTESSEAGSSTGSCSGMQPTP</sequence>
<reference evidence="3" key="2">
    <citation type="submission" date="2025-08" db="UniProtKB">
        <authorList>
            <consortium name="RefSeq"/>
        </authorList>
    </citation>
    <scope>IDENTIFICATION</scope>
</reference>
<dbReference type="InterPro" id="IPR006594">
    <property type="entry name" value="LisH"/>
</dbReference>
<gene>
    <name evidence="3" type="primary">LOC107014784</name>
</gene>
<evidence type="ECO:0000256" key="1">
    <source>
        <dbReference type="SAM" id="MobiDB-lite"/>
    </source>
</evidence>
<protein>
    <submittedName>
        <fullName evidence="3">Uncharacterized protein LOC107014784</fullName>
    </submittedName>
</protein>
<evidence type="ECO:0000313" key="2">
    <source>
        <dbReference type="Proteomes" id="UP000694930"/>
    </source>
</evidence>
<proteinExistence type="predicted"/>
<reference evidence="2" key="1">
    <citation type="journal article" date="2014" name="Nat. Genet.">
        <title>The genome of the stress-tolerant wild tomato species Solanum pennellii.</title>
        <authorList>
            <person name="Bolger A."/>
            <person name="Scossa F."/>
            <person name="Bolger M.E."/>
            <person name="Lanz C."/>
            <person name="Maumus F."/>
            <person name="Tohge T."/>
            <person name="Quesneville H."/>
            <person name="Alseekh S."/>
            <person name="Sorensen I."/>
            <person name="Lichtenstein G."/>
            <person name="Fich E.A."/>
            <person name="Conte M."/>
            <person name="Keller H."/>
            <person name="Schneeberger K."/>
            <person name="Schwacke R."/>
            <person name="Ofner I."/>
            <person name="Vrebalov J."/>
            <person name="Xu Y."/>
            <person name="Osorio S."/>
            <person name="Aflitos S.A."/>
            <person name="Schijlen E."/>
            <person name="Jimenez-Gomez J.M."/>
            <person name="Ryngajllo M."/>
            <person name="Kimura S."/>
            <person name="Kumar R."/>
            <person name="Koenig D."/>
            <person name="Headland L.R."/>
            <person name="Maloof J.N."/>
            <person name="Sinha N."/>
            <person name="van Ham R.C."/>
            <person name="Lankhorst R.K."/>
            <person name="Mao L."/>
            <person name="Vogel A."/>
            <person name="Arsova B."/>
            <person name="Panstruga R."/>
            <person name="Fei Z."/>
            <person name="Rose J.K."/>
            <person name="Zamir D."/>
            <person name="Carrari F."/>
            <person name="Giovannoni J.J."/>
            <person name="Weigel D."/>
            <person name="Usadel B."/>
            <person name="Fernie A.R."/>
        </authorList>
    </citation>
    <scope>NUCLEOTIDE SEQUENCE [LARGE SCALE GENOMIC DNA]</scope>
    <source>
        <strain evidence="2">cv. LA0716</strain>
    </source>
</reference>
<dbReference type="RefSeq" id="XP_027771253.1">
    <property type="nucleotide sequence ID" value="XM_027915452.1"/>
</dbReference>